<dbReference type="VEuPathDB" id="TriTrypDB:TvY486_0502750"/>
<dbReference type="AlphaFoldDB" id="G0TVV7"/>
<organism evidence="2">
    <name type="scientific">Trypanosoma vivax (strain Y486)</name>
    <dbReference type="NCBI Taxonomy" id="1055687"/>
    <lineage>
        <taxon>Eukaryota</taxon>
        <taxon>Discoba</taxon>
        <taxon>Euglenozoa</taxon>
        <taxon>Kinetoplastea</taxon>
        <taxon>Metakinetoplastina</taxon>
        <taxon>Trypanosomatida</taxon>
        <taxon>Trypanosomatidae</taxon>
        <taxon>Trypanosoma</taxon>
        <taxon>Duttonella</taxon>
    </lineage>
</organism>
<proteinExistence type="predicted"/>
<feature type="compositionally biased region" description="Low complexity" evidence="1">
    <location>
        <begin position="78"/>
        <end position="89"/>
    </location>
</feature>
<evidence type="ECO:0000313" key="2">
    <source>
        <dbReference type="EMBL" id="CCC48073.1"/>
    </source>
</evidence>
<sequence length="101" mass="10803">MNAATMASNSSSALRCDCGQVLVCLTASGAFKKINKYLCRSVARNVTHHVVTGKGSDPAAVIQRDKTKTWSGPKKGGQNSNKTQKQTNSKTKKACVHTYTT</sequence>
<evidence type="ECO:0000256" key="1">
    <source>
        <dbReference type="SAM" id="MobiDB-lite"/>
    </source>
</evidence>
<feature type="region of interest" description="Disordered" evidence="1">
    <location>
        <begin position="53"/>
        <end position="101"/>
    </location>
</feature>
<gene>
    <name evidence="2" type="ORF">TVY486_0502750</name>
</gene>
<protein>
    <submittedName>
        <fullName evidence="2">Uncharacterized protein</fullName>
    </submittedName>
</protein>
<accession>G0TVV7</accession>
<name>G0TVV7_TRYVY</name>
<dbReference type="EMBL" id="HE573021">
    <property type="protein sequence ID" value="CCC48073.1"/>
    <property type="molecule type" value="Genomic_DNA"/>
</dbReference>
<reference evidence="2" key="1">
    <citation type="journal article" date="2012" name="Proc. Natl. Acad. Sci. U.S.A.">
        <title>Antigenic diversity is generated by distinct evolutionary mechanisms in African trypanosome species.</title>
        <authorList>
            <person name="Jackson A.P."/>
            <person name="Berry A."/>
            <person name="Aslett M."/>
            <person name="Allison H.C."/>
            <person name="Burton P."/>
            <person name="Vavrova-Anderson J."/>
            <person name="Brown R."/>
            <person name="Browne H."/>
            <person name="Corton N."/>
            <person name="Hauser H."/>
            <person name="Gamble J."/>
            <person name="Gilderthorp R."/>
            <person name="Marcello L."/>
            <person name="McQuillan J."/>
            <person name="Otto T.D."/>
            <person name="Quail M.A."/>
            <person name="Sanders M.J."/>
            <person name="van Tonder A."/>
            <person name="Ginger M.L."/>
            <person name="Field M.C."/>
            <person name="Barry J.D."/>
            <person name="Hertz-Fowler C."/>
            <person name="Berriman M."/>
        </authorList>
    </citation>
    <scope>NUCLEOTIDE SEQUENCE</scope>
    <source>
        <strain evidence="2">Y486</strain>
    </source>
</reference>